<keyword evidence="6" id="KW-0413">Isomerase</keyword>
<feature type="domain" description="UDP-glucose 4-epimerase CapD C-terminal" evidence="10">
    <location>
        <begin position="307"/>
        <end position="352"/>
    </location>
</feature>
<dbReference type="InterPro" id="IPR036291">
    <property type="entry name" value="NAD(P)-bd_dom_sf"/>
</dbReference>
<dbReference type="Pfam" id="PF08485">
    <property type="entry name" value="Polysacc_syn_2C"/>
    <property type="match status" value="1"/>
</dbReference>
<dbReference type="GO" id="GO:0003978">
    <property type="term" value="F:UDP-glucose 4-epimerase activity"/>
    <property type="evidence" value="ECO:0007669"/>
    <property type="project" value="UniProtKB-EC"/>
</dbReference>
<feature type="domain" description="Polysaccharide biosynthesis protein CapD-like" evidence="9">
    <location>
        <begin position="17"/>
        <end position="301"/>
    </location>
</feature>
<dbReference type="Pfam" id="PF02719">
    <property type="entry name" value="Polysacc_synt_2"/>
    <property type="match status" value="1"/>
</dbReference>
<evidence type="ECO:0000259" key="10">
    <source>
        <dbReference type="Pfam" id="PF08485"/>
    </source>
</evidence>
<evidence type="ECO:0000256" key="2">
    <source>
        <dbReference type="ARBA" id="ARBA00007430"/>
    </source>
</evidence>
<dbReference type="Proteomes" id="UP000177685">
    <property type="component" value="Unassembled WGS sequence"/>
</dbReference>
<reference evidence="11 12" key="1">
    <citation type="journal article" date="2016" name="Nat. Commun.">
        <title>Thousands of microbial genomes shed light on interconnected biogeochemical processes in an aquifer system.</title>
        <authorList>
            <person name="Anantharaman K."/>
            <person name="Brown C.T."/>
            <person name="Hug L.A."/>
            <person name="Sharon I."/>
            <person name="Castelle C.J."/>
            <person name="Probst A.J."/>
            <person name="Thomas B.C."/>
            <person name="Singh A."/>
            <person name="Wilkins M.J."/>
            <person name="Karaoz U."/>
            <person name="Brodie E.L."/>
            <person name="Williams K.H."/>
            <person name="Hubbard S.S."/>
            <person name="Banfield J.F."/>
        </authorList>
    </citation>
    <scope>NUCLEOTIDE SEQUENCE [LARGE SCALE GENOMIC DNA]</scope>
</reference>
<comment type="catalytic activity">
    <reaction evidence="1">
        <text>UDP-alpha-D-glucose = UDP-alpha-D-galactose</text>
        <dbReference type="Rhea" id="RHEA:22168"/>
        <dbReference type="ChEBI" id="CHEBI:58885"/>
        <dbReference type="ChEBI" id="CHEBI:66914"/>
        <dbReference type="EC" id="5.1.3.2"/>
    </reaction>
</comment>
<comment type="similarity">
    <text evidence="2">Belongs to the polysaccharide synthase family.</text>
</comment>
<dbReference type="PANTHER" id="PTHR43318">
    <property type="entry name" value="UDP-N-ACETYLGLUCOSAMINE 4,6-DEHYDRATASE"/>
    <property type="match status" value="1"/>
</dbReference>
<evidence type="ECO:0000313" key="11">
    <source>
        <dbReference type="EMBL" id="OGY15053.1"/>
    </source>
</evidence>
<gene>
    <name evidence="11" type="ORF">A3A58_00655</name>
</gene>
<comment type="caution">
    <text evidence="11">The sequence shown here is derived from an EMBL/GenBank/DDBJ whole genome shotgun (WGS) entry which is preliminary data.</text>
</comment>
<evidence type="ECO:0000256" key="5">
    <source>
        <dbReference type="ARBA" id="ARBA00022985"/>
    </source>
</evidence>
<evidence type="ECO:0000259" key="9">
    <source>
        <dbReference type="Pfam" id="PF02719"/>
    </source>
</evidence>
<dbReference type="InterPro" id="IPR051203">
    <property type="entry name" value="Polysaccharide_Synthase-Rel"/>
</dbReference>
<dbReference type="CDD" id="cd05237">
    <property type="entry name" value="UDP_invert_4-6DH_SDR_e"/>
    <property type="match status" value="1"/>
</dbReference>
<evidence type="ECO:0000256" key="6">
    <source>
        <dbReference type="ARBA" id="ARBA00023235"/>
    </source>
</evidence>
<dbReference type="EC" id="5.1.3.2" evidence="3"/>
<dbReference type="InterPro" id="IPR003869">
    <property type="entry name" value="Polysac_CapD-like"/>
</dbReference>
<proteinExistence type="inferred from homology"/>
<keyword evidence="5" id="KW-0448">Lipopolysaccharide biosynthesis</keyword>
<dbReference type="PANTHER" id="PTHR43318:SF2">
    <property type="entry name" value="UDP-N-ACETYLGLUCOSAMINE 4,6-DEHYDRATASE (INVERTING)"/>
    <property type="match status" value="1"/>
</dbReference>
<dbReference type="EMBL" id="MHCD01000001">
    <property type="protein sequence ID" value="OGY15053.1"/>
    <property type="molecule type" value="Genomic_DNA"/>
</dbReference>
<evidence type="ECO:0000256" key="1">
    <source>
        <dbReference type="ARBA" id="ARBA00000083"/>
    </source>
</evidence>
<dbReference type="SUPFAM" id="SSF51735">
    <property type="entry name" value="NAD(P)-binding Rossmann-fold domains"/>
    <property type="match status" value="1"/>
</dbReference>
<dbReference type="GO" id="GO:0009103">
    <property type="term" value="P:lipopolysaccharide biosynthetic process"/>
    <property type="evidence" value="ECO:0007669"/>
    <property type="project" value="UniProtKB-KW"/>
</dbReference>
<organism evidence="11 12">
    <name type="scientific">Candidatus Blackburnbacteria bacterium RIFCSPLOWO2_01_FULL_41_27</name>
    <dbReference type="NCBI Taxonomy" id="1797520"/>
    <lineage>
        <taxon>Bacteria</taxon>
        <taxon>Candidatus Blackburniibacteriota</taxon>
    </lineage>
</organism>
<evidence type="ECO:0000256" key="7">
    <source>
        <dbReference type="ARBA" id="ARBA00031367"/>
    </source>
</evidence>
<accession>A0A1G1VHZ4</accession>
<evidence type="ECO:0000313" key="12">
    <source>
        <dbReference type="Proteomes" id="UP000177685"/>
    </source>
</evidence>
<protein>
    <recommendedName>
        <fullName evidence="4">UDP-glucose 4-epimerase</fullName>
        <ecNumber evidence="3">5.1.3.2</ecNumber>
    </recommendedName>
    <alternativeName>
        <fullName evidence="8">Galactowaldenase</fullName>
    </alternativeName>
    <alternativeName>
        <fullName evidence="7">UDP-galactose 4-epimerase</fullName>
    </alternativeName>
</protein>
<dbReference type="AlphaFoldDB" id="A0A1G1VHZ4"/>
<dbReference type="InterPro" id="IPR013692">
    <property type="entry name" value="CapD_C"/>
</dbReference>
<sequence>MNNSYSQYEKDIRGKVILVTGGTGSFGNAVISGLLQFDPKRIIVFSRDEKKQHDMRYLYNSPILKFVIGDVRDAESINKVMGGVNYVFHAAALKQVPSCEFFPLEAIKTNILGAHNVIDAAIQHKVERLVVLSTDKAVYPINAMGLTKALMEKVMIANSRKISEPNSGLSEENNGQTTLCGTRYGNVLMTRGSVIPYFIELIKKGEVLTVTDPNMTRFLLPLSESVELVLHAMTNGKNGDIYVKKAPATNMETLVQAVCKIFNYDKGHKVVGIRAGEKIHETLISQEEMARAEDEGDYFRIPSESQGLDYQQYYDKGKRSPLEEVISFTSENTKQLDLEQTTDLLMTLPEIQEELRNFKK</sequence>
<evidence type="ECO:0000256" key="4">
    <source>
        <dbReference type="ARBA" id="ARBA00018569"/>
    </source>
</evidence>
<evidence type="ECO:0000256" key="3">
    <source>
        <dbReference type="ARBA" id="ARBA00013189"/>
    </source>
</evidence>
<dbReference type="Gene3D" id="3.40.50.720">
    <property type="entry name" value="NAD(P)-binding Rossmann-like Domain"/>
    <property type="match status" value="1"/>
</dbReference>
<name>A0A1G1VHZ4_9BACT</name>
<evidence type="ECO:0000256" key="8">
    <source>
        <dbReference type="ARBA" id="ARBA00033067"/>
    </source>
</evidence>